<feature type="domain" description="ADP ribosyltransferase" evidence="2">
    <location>
        <begin position="367"/>
        <end position="533"/>
    </location>
</feature>
<evidence type="ECO:0000313" key="4">
    <source>
        <dbReference type="Proteomes" id="UP000762703"/>
    </source>
</evidence>
<evidence type="ECO:0000256" key="1">
    <source>
        <dbReference type="SAM" id="MobiDB-lite"/>
    </source>
</evidence>
<evidence type="ECO:0000313" key="3">
    <source>
        <dbReference type="EMBL" id="MBE6505629.1"/>
    </source>
</evidence>
<sequence>MTNREILEYALKAQRLHEVLVLKDDIHLQYKYKNINRAASQAATFQDKIIDAVIEDAVTGTSDPIKKSTVNRNVEKIIDTNLKNDTKRISYGIPEKAVEAAVSNISNRYQFILGNRIREEIPNLQGKIEDYINTKNLGNLSEAELTEKLKSEYGEHAQKRIKNIIRDSFHTNECNLSWIKAIYDGYQYKSWNNGRTKRTRVWHKAKFIESVPIDETFDIYGSYPARMMYPGDLNGGAENVANCRCWLSYSNRPPSDIRGSGKKSTTQTRKSKKSNKSKNNNDMINKVTNSVKKPVKTVKSKIKSVSEKVTSKIKPQKQNSKIDYTKFELDNLHETFEKDKNKAVKIGDKTVYGVEETKSARTTFEIKYGITKDELTKDEYKFIKLYSGKGFSILNEYLRKIANIDDSKLNEIKKEYSIKWLKLIFYHPQYYMSFDKSLKILNDIFEKGKVLEEDLVVVRRQKEPMSNRAEDGIYHSDACLSTSLSENVKPEEYGDYVNYIVISKGTKILYIEGVTYTRWEYEVLLDKNIDLQLIKEESEYLAHWELL</sequence>
<protein>
    <recommendedName>
        <fullName evidence="2">ADP ribosyltransferase domain-containing protein</fullName>
    </recommendedName>
</protein>
<dbReference type="InterPro" id="IPR003540">
    <property type="entry name" value="ADP-ribosyltransferase"/>
</dbReference>
<dbReference type="Gene3D" id="3.90.176.10">
    <property type="entry name" value="Toxin ADP-ribosyltransferase, Chain A, domain 1"/>
    <property type="match status" value="1"/>
</dbReference>
<dbReference type="PROSITE" id="PS51996">
    <property type="entry name" value="TR_MART"/>
    <property type="match status" value="1"/>
</dbReference>
<dbReference type="EMBL" id="SUTE01000061">
    <property type="protein sequence ID" value="MBE6505629.1"/>
    <property type="molecule type" value="Genomic_DNA"/>
</dbReference>
<accession>A0A8T3VBW9</accession>
<dbReference type="Pfam" id="PF03496">
    <property type="entry name" value="ADPrib_exo_Tox"/>
    <property type="match status" value="1"/>
</dbReference>
<dbReference type="AlphaFoldDB" id="A0A8T3VBW9"/>
<dbReference type="GO" id="GO:0005576">
    <property type="term" value="C:extracellular region"/>
    <property type="evidence" value="ECO:0007669"/>
    <property type="project" value="InterPro"/>
</dbReference>
<proteinExistence type="predicted"/>
<dbReference type="Proteomes" id="UP000762703">
    <property type="component" value="Unassembled WGS sequence"/>
</dbReference>
<feature type="region of interest" description="Disordered" evidence="1">
    <location>
        <begin position="256"/>
        <end position="285"/>
    </location>
</feature>
<name>A0A8T3VBW9_9EURY</name>
<evidence type="ECO:0000259" key="2">
    <source>
        <dbReference type="Pfam" id="PF03496"/>
    </source>
</evidence>
<reference evidence="3" key="1">
    <citation type="submission" date="2019-04" db="EMBL/GenBank/DDBJ databases">
        <title>Evolution of Biomass-Degrading Anaerobic Consortia Revealed by Metagenomics.</title>
        <authorList>
            <person name="Peng X."/>
        </authorList>
    </citation>
    <scope>NUCLEOTIDE SEQUENCE</scope>
    <source>
        <strain evidence="3">SIG12</strain>
    </source>
</reference>
<gene>
    <name evidence="3" type="ORF">E7Z73_07825</name>
</gene>
<dbReference type="SUPFAM" id="SSF56399">
    <property type="entry name" value="ADP-ribosylation"/>
    <property type="match status" value="1"/>
</dbReference>
<comment type="caution">
    <text evidence="3">The sequence shown here is derived from an EMBL/GenBank/DDBJ whole genome shotgun (WGS) entry which is preliminary data.</text>
</comment>
<dbReference type="RefSeq" id="WP_303737277.1">
    <property type="nucleotide sequence ID" value="NZ_SUTE01000061.1"/>
</dbReference>
<organism evidence="3 4">
    <name type="scientific">Methanobrevibacter millerae</name>
    <dbReference type="NCBI Taxonomy" id="230361"/>
    <lineage>
        <taxon>Archaea</taxon>
        <taxon>Methanobacteriati</taxon>
        <taxon>Methanobacteriota</taxon>
        <taxon>Methanomada group</taxon>
        <taxon>Methanobacteria</taxon>
        <taxon>Methanobacteriales</taxon>
        <taxon>Methanobacteriaceae</taxon>
        <taxon>Methanobrevibacter</taxon>
    </lineage>
</organism>